<dbReference type="Gene3D" id="3.40.50.620">
    <property type="entry name" value="HUPs"/>
    <property type="match status" value="1"/>
</dbReference>
<comment type="caution">
    <text evidence="2">The sequence shown here is derived from an EMBL/GenBank/DDBJ whole genome shotgun (WGS) entry which is preliminary data.</text>
</comment>
<accession>A0AAD4T2B2</accession>
<dbReference type="InterPro" id="IPR006015">
    <property type="entry name" value="Universal_stress_UspA"/>
</dbReference>
<evidence type="ECO:0000313" key="3">
    <source>
        <dbReference type="Proteomes" id="UP001202328"/>
    </source>
</evidence>
<dbReference type="Pfam" id="PF00582">
    <property type="entry name" value="Usp"/>
    <property type="match status" value="2"/>
</dbReference>
<name>A0AAD4T2B2_9MAGN</name>
<gene>
    <name evidence="2" type="ORF">MKW98_012682</name>
</gene>
<dbReference type="EMBL" id="JAJJMB010006998">
    <property type="protein sequence ID" value="KAI3932711.1"/>
    <property type="molecule type" value="Genomic_DNA"/>
</dbReference>
<keyword evidence="3" id="KW-1185">Reference proteome</keyword>
<organism evidence="2 3">
    <name type="scientific">Papaver atlanticum</name>
    <dbReference type="NCBI Taxonomy" id="357466"/>
    <lineage>
        <taxon>Eukaryota</taxon>
        <taxon>Viridiplantae</taxon>
        <taxon>Streptophyta</taxon>
        <taxon>Embryophyta</taxon>
        <taxon>Tracheophyta</taxon>
        <taxon>Spermatophyta</taxon>
        <taxon>Magnoliopsida</taxon>
        <taxon>Ranunculales</taxon>
        <taxon>Papaveraceae</taxon>
        <taxon>Papaveroideae</taxon>
        <taxon>Papaver</taxon>
    </lineage>
</organism>
<proteinExistence type="predicted"/>
<sequence length="197" mass="21883">MADMGAVQERKIVVAIDEGEESIYALTWAIKNVVSQNSSDDTIILLYAKPQRAVYSTLDGPGNKPNKFFFHTLVFSHISNIFNNYRILFLIHFVGNLFSSDVLMSMEKYSKEVADCVIEKAKRVCKDLQNVKVETMIESGDAREVICDAVEKIGADVLVMGTHGYGMIKRAFLGSVSTHCAQNVKCPVLIVKKPKSS</sequence>
<dbReference type="PANTHER" id="PTHR31964:SF125">
    <property type="entry name" value="OS05G0357525 PROTEIN"/>
    <property type="match status" value="1"/>
</dbReference>
<feature type="domain" description="UspA" evidence="1">
    <location>
        <begin position="116"/>
        <end position="192"/>
    </location>
</feature>
<evidence type="ECO:0000259" key="1">
    <source>
        <dbReference type="Pfam" id="PF00582"/>
    </source>
</evidence>
<dbReference type="AlphaFoldDB" id="A0AAD4T2B2"/>
<dbReference type="InterPro" id="IPR014729">
    <property type="entry name" value="Rossmann-like_a/b/a_fold"/>
</dbReference>
<dbReference type="PANTHER" id="PTHR31964">
    <property type="entry name" value="ADENINE NUCLEOTIDE ALPHA HYDROLASES-LIKE SUPERFAMILY PROTEIN"/>
    <property type="match status" value="1"/>
</dbReference>
<dbReference type="CDD" id="cd23659">
    <property type="entry name" value="USP_At3g01520-like"/>
    <property type="match status" value="1"/>
</dbReference>
<dbReference type="SUPFAM" id="SSF52402">
    <property type="entry name" value="Adenine nucleotide alpha hydrolases-like"/>
    <property type="match status" value="1"/>
</dbReference>
<reference evidence="2" key="1">
    <citation type="submission" date="2022-04" db="EMBL/GenBank/DDBJ databases">
        <title>A functionally conserved STORR gene fusion in Papaver species that diverged 16.8 million years ago.</title>
        <authorList>
            <person name="Catania T."/>
        </authorList>
    </citation>
    <scope>NUCLEOTIDE SEQUENCE</scope>
    <source>
        <strain evidence="2">S-188037</strain>
    </source>
</reference>
<evidence type="ECO:0000313" key="2">
    <source>
        <dbReference type="EMBL" id="KAI3932711.1"/>
    </source>
</evidence>
<protein>
    <recommendedName>
        <fullName evidence="1">UspA domain-containing protein</fullName>
    </recommendedName>
</protein>
<feature type="domain" description="UspA" evidence="1">
    <location>
        <begin position="10"/>
        <end position="60"/>
    </location>
</feature>
<dbReference type="Proteomes" id="UP001202328">
    <property type="component" value="Unassembled WGS sequence"/>
</dbReference>
<dbReference type="InterPro" id="IPR006016">
    <property type="entry name" value="UspA"/>
</dbReference>
<dbReference type="PRINTS" id="PR01438">
    <property type="entry name" value="UNVRSLSTRESS"/>
</dbReference>